<keyword evidence="3" id="KW-1185">Reference proteome</keyword>
<dbReference type="EMBL" id="BAABME010033155">
    <property type="protein sequence ID" value="GAA0151951.1"/>
    <property type="molecule type" value="Genomic_DNA"/>
</dbReference>
<evidence type="ECO:0000259" key="1">
    <source>
        <dbReference type="Pfam" id="PF22936"/>
    </source>
</evidence>
<comment type="caution">
    <text evidence="2">The sequence shown here is derived from an EMBL/GenBank/DDBJ whole genome shotgun (WGS) entry which is preliminary data.</text>
</comment>
<feature type="domain" description="Retrovirus-related Pol polyprotein from transposon TNT 1-94-like beta-barrel" evidence="1">
    <location>
        <begin position="9"/>
        <end position="68"/>
    </location>
</feature>
<sequence length="92" mass="10398">MFSSHDRKKIYLTKIQHLKGDHVIFGDGDRGKIIEKGQLCVKVLPHLDDVLFVEGLTANLISIKQLYDDDTVNNSCDQTVMKGVRSADNCYM</sequence>
<dbReference type="AlphaFoldDB" id="A0AAV3PL59"/>
<dbReference type="InterPro" id="IPR054722">
    <property type="entry name" value="PolX-like_BBD"/>
</dbReference>
<organism evidence="2 3">
    <name type="scientific">Lithospermum erythrorhizon</name>
    <name type="common">Purple gromwell</name>
    <name type="synonym">Lithospermum officinale var. erythrorhizon</name>
    <dbReference type="NCBI Taxonomy" id="34254"/>
    <lineage>
        <taxon>Eukaryota</taxon>
        <taxon>Viridiplantae</taxon>
        <taxon>Streptophyta</taxon>
        <taxon>Embryophyta</taxon>
        <taxon>Tracheophyta</taxon>
        <taxon>Spermatophyta</taxon>
        <taxon>Magnoliopsida</taxon>
        <taxon>eudicotyledons</taxon>
        <taxon>Gunneridae</taxon>
        <taxon>Pentapetalae</taxon>
        <taxon>asterids</taxon>
        <taxon>lamiids</taxon>
        <taxon>Boraginales</taxon>
        <taxon>Boraginaceae</taxon>
        <taxon>Boraginoideae</taxon>
        <taxon>Lithospermeae</taxon>
        <taxon>Lithospermum</taxon>
    </lineage>
</organism>
<gene>
    <name evidence="2" type="ORF">LIER_43158</name>
</gene>
<reference evidence="2 3" key="1">
    <citation type="submission" date="2024-01" db="EMBL/GenBank/DDBJ databases">
        <title>The complete chloroplast genome sequence of Lithospermum erythrorhizon: insights into the phylogenetic relationship among Boraginaceae species and the maternal lineages of purple gromwells.</title>
        <authorList>
            <person name="Okada T."/>
            <person name="Watanabe K."/>
        </authorList>
    </citation>
    <scope>NUCLEOTIDE SEQUENCE [LARGE SCALE GENOMIC DNA]</scope>
</reference>
<accession>A0AAV3PL59</accession>
<protein>
    <recommendedName>
        <fullName evidence="1">Retrovirus-related Pol polyprotein from transposon TNT 1-94-like beta-barrel domain-containing protein</fullName>
    </recommendedName>
</protein>
<evidence type="ECO:0000313" key="3">
    <source>
        <dbReference type="Proteomes" id="UP001454036"/>
    </source>
</evidence>
<evidence type="ECO:0000313" key="2">
    <source>
        <dbReference type="EMBL" id="GAA0151951.1"/>
    </source>
</evidence>
<proteinExistence type="predicted"/>
<dbReference type="Pfam" id="PF22936">
    <property type="entry name" value="Pol_BBD"/>
    <property type="match status" value="1"/>
</dbReference>
<name>A0AAV3PL59_LITER</name>
<dbReference type="Proteomes" id="UP001454036">
    <property type="component" value="Unassembled WGS sequence"/>
</dbReference>